<dbReference type="GO" id="GO:0019288">
    <property type="term" value="P:isopentenyl diphosphate biosynthetic process, methylerythritol 4-phosphate pathway"/>
    <property type="evidence" value="ECO:0007669"/>
    <property type="project" value="TreeGrafter"/>
</dbReference>
<feature type="binding site" evidence="11">
    <location>
        <position position="74"/>
    </location>
    <ligand>
        <name>thiamine diphosphate</name>
        <dbReference type="ChEBI" id="CHEBI:58937"/>
    </ligand>
</feature>
<dbReference type="Proteomes" id="UP001056429">
    <property type="component" value="Unassembled WGS sequence"/>
</dbReference>
<dbReference type="Gene3D" id="3.40.50.970">
    <property type="match status" value="2"/>
</dbReference>
<evidence type="ECO:0000256" key="3">
    <source>
        <dbReference type="ARBA" id="ARBA00011738"/>
    </source>
</evidence>
<evidence type="ECO:0000256" key="8">
    <source>
        <dbReference type="ARBA" id="ARBA00023052"/>
    </source>
</evidence>
<evidence type="ECO:0000256" key="5">
    <source>
        <dbReference type="ARBA" id="ARBA00022723"/>
    </source>
</evidence>
<comment type="subunit">
    <text evidence="3 11">Homodimer.</text>
</comment>
<keyword evidence="6 11" id="KW-0460">Magnesium</keyword>
<accession>A0A9J6P9G0</accession>
<comment type="catalytic activity">
    <reaction evidence="11">
        <text>D-glyceraldehyde 3-phosphate + pyruvate + H(+) = 1-deoxy-D-xylulose 5-phosphate + CO2</text>
        <dbReference type="Rhea" id="RHEA:12605"/>
        <dbReference type="ChEBI" id="CHEBI:15361"/>
        <dbReference type="ChEBI" id="CHEBI:15378"/>
        <dbReference type="ChEBI" id="CHEBI:16526"/>
        <dbReference type="ChEBI" id="CHEBI:57792"/>
        <dbReference type="ChEBI" id="CHEBI:59776"/>
        <dbReference type="EC" id="2.2.1.7"/>
    </reaction>
</comment>
<feature type="binding site" evidence="11">
    <location>
        <begin position="147"/>
        <end position="148"/>
    </location>
    <ligand>
        <name>thiamine diphosphate</name>
        <dbReference type="ChEBI" id="CHEBI:58937"/>
    </ligand>
</feature>
<dbReference type="SMART" id="SM00861">
    <property type="entry name" value="Transket_pyr"/>
    <property type="match status" value="1"/>
</dbReference>
<dbReference type="Pfam" id="PF02779">
    <property type="entry name" value="Transket_pyr"/>
    <property type="match status" value="1"/>
</dbReference>
<keyword evidence="8 11" id="KW-0786">Thiamine pyrophosphate</keyword>
<dbReference type="NCBIfam" id="NF003933">
    <property type="entry name" value="PRK05444.2-2"/>
    <property type="match status" value="1"/>
</dbReference>
<dbReference type="GO" id="GO:0000287">
    <property type="term" value="F:magnesium ion binding"/>
    <property type="evidence" value="ECO:0007669"/>
    <property type="project" value="UniProtKB-UniRule"/>
</dbReference>
<feature type="binding site" evidence="11">
    <location>
        <position position="175"/>
    </location>
    <ligand>
        <name>thiamine diphosphate</name>
        <dbReference type="ChEBI" id="CHEBI:58937"/>
    </ligand>
</feature>
<dbReference type="Gene3D" id="3.40.50.920">
    <property type="match status" value="1"/>
</dbReference>
<dbReference type="GO" id="GO:0016114">
    <property type="term" value="P:terpenoid biosynthetic process"/>
    <property type="evidence" value="ECO:0007669"/>
    <property type="project" value="UniProtKB-UniRule"/>
</dbReference>
<evidence type="ECO:0000256" key="10">
    <source>
        <dbReference type="ARBA" id="ARBA00055605"/>
    </source>
</evidence>
<dbReference type="SUPFAM" id="SSF52922">
    <property type="entry name" value="TK C-terminal domain-like"/>
    <property type="match status" value="1"/>
</dbReference>
<keyword evidence="14" id="KW-1185">Reference proteome</keyword>
<organism evidence="13 14">
    <name type="scientific">Oceanirhabdus seepicola</name>
    <dbReference type="NCBI Taxonomy" id="2828781"/>
    <lineage>
        <taxon>Bacteria</taxon>
        <taxon>Bacillati</taxon>
        <taxon>Bacillota</taxon>
        <taxon>Clostridia</taxon>
        <taxon>Eubacteriales</taxon>
        <taxon>Clostridiaceae</taxon>
        <taxon>Oceanirhabdus</taxon>
    </lineage>
</organism>
<evidence type="ECO:0000256" key="9">
    <source>
        <dbReference type="ARBA" id="ARBA00023229"/>
    </source>
</evidence>
<dbReference type="PANTHER" id="PTHR43322">
    <property type="entry name" value="1-D-DEOXYXYLULOSE 5-PHOSPHATE SYNTHASE-RELATED"/>
    <property type="match status" value="1"/>
</dbReference>
<keyword evidence="4 11" id="KW-0808">Transferase</keyword>
<dbReference type="GO" id="GO:0005829">
    <property type="term" value="C:cytosol"/>
    <property type="evidence" value="ECO:0007669"/>
    <property type="project" value="TreeGrafter"/>
</dbReference>
<dbReference type="FunFam" id="3.40.50.920:FF:000002">
    <property type="entry name" value="1-deoxy-D-xylulose-5-phosphate synthase"/>
    <property type="match status" value="1"/>
</dbReference>
<comment type="similarity">
    <text evidence="2 11">Belongs to the transketolase family. DXPS subfamily.</text>
</comment>
<name>A0A9J6P9G0_9CLOT</name>
<keyword evidence="5 11" id="KW-0479">Metal-binding</keyword>
<evidence type="ECO:0000259" key="12">
    <source>
        <dbReference type="SMART" id="SM00861"/>
    </source>
</evidence>
<feature type="binding site" evidence="11">
    <location>
        <position position="146"/>
    </location>
    <ligand>
        <name>Mg(2+)</name>
        <dbReference type="ChEBI" id="CHEBI:18420"/>
    </ligand>
</feature>
<feature type="binding site" evidence="11">
    <location>
        <begin position="115"/>
        <end position="117"/>
    </location>
    <ligand>
        <name>thiamine diphosphate</name>
        <dbReference type="ChEBI" id="CHEBI:58937"/>
    </ligand>
</feature>
<dbReference type="Pfam" id="PF13292">
    <property type="entry name" value="DXP_synthase_N"/>
    <property type="match status" value="1"/>
</dbReference>
<feature type="binding site" evidence="11">
    <location>
        <position position="175"/>
    </location>
    <ligand>
        <name>Mg(2+)</name>
        <dbReference type="ChEBI" id="CHEBI:18420"/>
    </ligand>
</feature>
<comment type="caution">
    <text evidence="13">The sequence shown here is derived from an EMBL/GenBank/DDBJ whole genome shotgun (WGS) entry which is preliminary data.</text>
</comment>
<dbReference type="InterPro" id="IPR049557">
    <property type="entry name" value="Transketolase_CS"/>
</dbReference>
<dbReference type="NCBIfam" id="TIGR00204">
    <property type="entry name" value="dxs"/>
    <property type="match status" value="1"/>
</dbReference>
<dbReference type="RefSeq" id="WP_250861917.1">
    <property type="nucleotide sequence ID" value="NZ_JAGSOJ010000007.1"/>
</dbReference>
<dbReference type="GO" id="GO:0030976">
    <property type="term" value="F:thiamine pyrophosphate binding"/>
    <property type="evidence" value="ECO:0007669"/>
    <property type="project" value="UniProtKB-UniRule"/>
</dbReference>
<dbReference type="CDD" id="cd07033">
    <property type="entry name" value="TPP_PYR_DXS_TK_like"/>
    <property type="match status" value="1"/>
</dbReference>
<keyword evidence="9 11" id="KW-0414">Isoprene biosynthesis</keyword>
<evidence type="ECO:0000313" key="13">
    <source>
        <dbReference type="EMBL" id="MCM1992748.1"/>
    </source>
</evidence>
<comment type="cofactor">
    <cofactor evidence="11">
        <name>thiamine diphosphate</name>
        <dbReference type="ChEBI" id="CHEBI:58937"/>
    </cofactor>
    <text evidence="11">Binds 1 thiamine pyrophosphate per subunit.</text>
</comment>
<dbReference type="InterPro" id="IPR033248">
    <property type="entry name" value="Transketolase_C"/>
</dbReference>
<dbReference type="GO" id="GO:0008661">
    <property type="term" value="F:1-deoxy-D-xylulose-5-phosphate synthase activity"/>
    <property type="evidence" value="ECO:0007669"/>
    <property type="project" value="UniProtKB-UniRule"/>
</dbReference>
<evidence type="ECO:0000256" key="1">
    <source>
        <dbReference type="ARBA" id="ARBA00004980"/>
    </source>
</evidence>
<sequence length="622" mass="69195">MYNIFNKVNSFKDIKSLDYNELDLLSMEIRKFLIENISKTGGHLASNLGVVELTLSLYRVFDLDYDKVIWDVSHQAYVHKILTGRKDKFPTLRQHQGLSGFLKRSESKYDFFEAGHSSTSISAGIGMARARDINKEKFNVVSIIGDGALSGGMAFEALNDVGFRKTKMIIILNDNEMSISKNVGSMSNILNDLRVNPNYNKIKRKVKSSIGKIPHVGKKISDSIVNVKSAVKQVVLPDMIFEDMGLHYFGPIDGHNIKHLEEILEDAKKLDGPVLIHVITKKGKGYKPAENNPDKFHGIGKFDVVTGETLKKTSPTYSAAVGDALIDIAKEDEKVVAITAAMPKGTGLGEFSTKFEDRFFDVGIAEQHATTMAAGMASEGLKPFFAVYSTFLQRAFDQILHDICLQNLPVVLGIDRAGIVGDDGETHQGVFDISYLTQIPNITVIAPKKIGEMNKILRWAFNHNGPVAIRYPRGGDYDRINEIDDIDVIKEGKWEIIKEGTDVAIISNGKLISKVLEAWEILKKNGINASVINGIFIKPIDNMLLDELKDKFKVIVTIEDNVLRGGFGESVLSYLNKTDSNSKILNLGFPDEFIEHGNVEILYEKYNLHGQGIVDSIERVLR</sequence>
<feature type="binding site" evidence="11">
    <location>
        <position position="286"/>
    </location>
    <ligand>
        <name>thiamine diphosphate</name>
        <dbReference type="ChEBI" id="CHEBI:58937"/>
    </ligand>
</feature>
<comment type="function">
    <text evidence="10 11">Catalyzes the acyloin condensation reaction between C atoms 2 and 3 of pyruvate and glyceraldehyde 3-phosphate to yield 1-deoxy-D-xylulose-5-phosphate (DXP).</text>
</comment>
<feature type="binding site" evidence="11">
    <location>
        <position position="366"/>
    </location>
    <ligand>
        <name>thiamine diphosphate</name>
        <dbReference type="ChEBI" id="CHEBI:58937"/>
    </ligand>
</feature>
<evidence type="ECO:0000256" key="6">
    <source>
        <dbReference type="ARBA" id="ARBA00022842"/>
    </source>
</evidence>
<dbReference type="InterPro" id="IPR009014">
    <property type="entry name" value="Transketo_C/PFOR_II"/>
</dbReference>
<dbReference type="Pfam" id="PF02780">
    <property type="entry name" value="Transketolase_C"/>
    <property type="match status" value="1"/>
</dbReference>
<dbReference type="CDD" id="cd02007">
    <property type="entry name" value="TPP_DXS"/>
    <property type="match status" value="1"/>
</dbReference>
<evidence type="ECO:0000256" key="4">
    <source>
        <dbReference type="ARBA" id="ARBA00022679"/>
    </source>
</evidence>
<evidence type="ECO:0000256" key="11">
    <source>
        <dbReference type="HAMAP-Rule" id="MF_00315"/>
    </source>
</evidence>
<dbReference type="EMBL" id="JAGSOJ010000007">
    <property type="protein sequence ID" value="MCM1992748.1"/>
    <property type="molecule type" value="Genomic_DNA"/>
</dbReference>
<feature type="domain" description="Transketolase-like pyrimidine-binding" evidence="12">
    <location>
        <begin position="315"/>
        <end position="479"/>
    </location>
</feature>
<comment type="pathway">
    <text evidence="1 11">Metabolic intermediate biosynthesis; 1-deoxy-D-xylulose 5-phosphate biosynthesis; 1-deoxy-D-xylulose 5-phosphate from D-glyceraldehyde 3-phosphate and pyruvate: step 1/1.</text>
</comment>
<dbReference type="EC" id="2.2.1.7" evidence="11"/>
<dbReference type="SUPFAM" id="SSF52518">
    <property type="entry name" value="Thiamin diphosphate-binding fold (THDP-binding)"/>
    <property type="match status" value="2"/>
</dbReference>
<dbReference type="GO" id="GO:0009228">
    <property type="term" value="P:thiamine biosynthetic process"/>
    <property type="evidence" value="ECO:0007669"/>
    <property type="project" value="UniProtKB-UniRule"/>
</dbReference>
<gene>
    <name evidence="11" type="primary">dxs</name>
    <name evidence="13" type="ORF">KDK92_23775</name>
</gene>
<reference evidence="13" key="1">
    <citation type="journal article" date="2021" name="mSystems">
        <title>Bacteria and Archaea Synergistically Convert Glycine Betaine to Biogenic Methane in the Formosa Cold Seep of the South China Sea.</title>
        <authorList>
            <person name="Li L."/>
            <person name="Zhang W."/>
            <person name="Zhang S."/>
            <person name="Song L."/>
            <person name="Sun Q."/>
            <person name="Zhang H."/>
            <person name="Xiang H."/>
            <person name="Dong X."/>
        </authorList>
    </citation>
    <scope>NUCLEOTIDE SEQUENCE</scope>
    <source>
        <strain evidence="13">ZWT</strain>
    </source>
</reference>
<dbReference type="InterPro" id="IPR005477">
    <property type="entry name" value="Dxylulose-5-P_synthase"/>
</dbReference>
<proteinExistence type="inferred from homology"/>
<protein>
    <recommendedName>
        <fullName evidence="11">1-deoxy-D-xylulose-5-phosphate synthase</fullName>
        <ecNumber evidence="11">2.2.1.7</ecNumber>
    </recommendedName>
    <alternativeName>
        <fullName evidence="11">1-deoxyxylulose-5-phosphate synthase</fullName>
        <shortName evidence="11">DXP synthase</shortName>
        <shortName evidence="11">DXPS</shortName>
    </alternativeName>
</protein>
<dbReference type="InterPro" id="IPR029061">
    <property type="entry name" value="THDP-binding"/>
</dbReference>
<reference evidence="13" key="2">
    <citation type="submission" date="2021-04" db="EMBL/GenBank/DDBJ databases">
        <authorList>
            <person name="Dong X."/>
        </authorList>
    </citation>
    <scope>NUCLEOTIDE SEQUENCE</scope>
    <source>
        <strain evidence="13">ZWT</strain>
    </source>
</reference>
<dbReference type="HAMAP" id="MF_00315">
    <property type="entry name" value="DXP_synth"/>
    <property type="match status" value="1"/>
</dbReference>
<evidence type="ECO:0000256" key="7">
    <source>
        <dbReference type="ARBA" id="ARBA00022977"/>
    </source>
</evidence>
<dbReference type="AlphaFoldDB" id="A0A9J6P9G0"/>
<keyword evidence="7 11" id="KW-0784">Thiamine biosynthesis</keyword>
<dbReference type="PANTHER" id="PTHR43322:SF5">
    <property type="entry name" value="1-DEOXY-D-XYLULOSE-5-PHOSPHATE SYNTHASE, CHLOROPLASTIC"/>
    <property type="match status" value="1"/>
</dbReference>
<dbReference type="PROSITE" id="PS00801">
    <property type="entry name" value="TRANSKETOLASE_1"/>
    <property type="match status" value="1"/>
</dbReference>
<evidence type="ECO:0000256" key="2">
    <source>
        <dbReference type="ARBA" id="ARBA00011081"/>
    </source>
</evidence>
<dbReference type="FunFam" id="3.40.50.970:FF:000005">
    <property type="entry name" value="1-deoxy-D-xylulose-5-phosphate synthase"/>
    <property type="match status" value="1"/>
</dbReference>
<evidence type="ECO:0000313" key="14">
    <source>
        <dbReference type="Proteomes" id="UP001056429"/>
    </source>
</evidence>
<dbReference type="InterPro" id="IPR005475">
    <property type="entry name" value="Transketolase-like_Pyr-bd"/>
</dbReference>
<comment type="cofactor">
    <cofactor evidence="11">
        <name>Mg(2+)</name>
        <dbReference type="ChEBI" id="CHEBI:18420"/>
    </cofactor>
    <text evidence="11">Binds 1 Mg(2+) ion per subunit.</text>
</comment>